<dbReference type="InterPro" id="IPR036505">
    <property type="entry name" value="Amidase/PGRP_sf"/>
</dbReference>
<name>A0ABX1A468_9ACTN</name>
<protein>
    <submittedName>
        <fullName evidence="5">Peptidoglycan recognition protein</fullName>
    </submittedName>
</protein>
<comment type="similarity">
    <text evidence="1">Belongs to the N-acetylmuramoyl-L-alanine amidase 2 family.</text>
</comment>
<feature type="domain" description="Peptidoglycan recognition protein family" evidence="4">
    <location>
        <begin position="298"/>
        <end position="446"/>
    </location>
</feature>
<dbReference type="PANTHER" id="PTHR11022:SF41">
    <property type="entry name" value="PEPTIDOGLYCAN-RECOGNITION PROTEIN LC-RELATED"/>
    <property type="match status" value="1"/>
</dbReference>
<proteinExistence type="inferred from homology"/>
<reference evidence="5 6" key="1">
    <citation type="submission" date="2020-03" db="EMBL/GenBank/DDBJ databases">
        <title>WGS of actinomycetes isolated from Thailand.</title>
        <authorList>
            <person name="Thawai C."/>
        </authorList>
    </citation>
    <scope>NUCLEOTIDE SEQUENCE [LARGE SCALE GENOMIC DNA]</scope>
    <source>
        <strain evidence="5 6">SBST2-5</strain>
    </source>
</reference>
<dbReference type="SMART" id="SM00701">
    <property type="entry name" value="PGRP"/>
    <property type="match status" value="1"/>
</dbReference>
<keyword evidence="3" id="KW-0732">Signal</keyword>
<gene>
    <name evidence="5" type="ORF">HCJ93_07980</name>
</gene>
<evidence type="ECO:0000313" key="5">
    <source>
        <dbReference type="EMBL" id="NJP50010.1"/>
    </source>
</evidence>
<accession>A0ABX1A468</accession>
<dbReference type="PANTHER" id="PTHR11022">
    <property type="entry name" value="PEPTIDOGLYCAN RECOGNITION PROTEIN"/>
    <property type="match status" value="1"/>
</dbReference>
<feature type="region of interest" description="Disordered" evidence="2">
    <location>
        <begin position="164"/>
        <end position="236"/>
    </location>
</feature>
<dbReference type="SUPFAM" id="SSF55846">
    <property type="entry name" value="N-acetylmuramoyl-L-alanine amidase-like"/>
    <property type="match status" value="1"/>
</dbReference>
<dbReference type="RefSeq" id="WP_167992409.1">
    <property type="nucleotide sequence ID" value="NZ_JAATEM010000007.1"/>
</dbReference>
<evidence type="ECO:0000259" key="4">
    <source>
        <dbReference type="SMART" id="SM00701"/>
    </source>
</evidence>
<feature type="region of interest" description="Disordered" evidence="2">
    <location>
        <begin position="39"/>
        <end position="62"/>
    </location>
</feature>
<evidence type="ECO:0000313" key="6">
    <source>
        <dbReference type="Proteomes" id="UP000730591"/>
    </source>
</evidence>
<dbReference type="InterPro" id="IPR006619">
    <property type="entry name" value="PGRP_domain_met/bac"/>
</dbReference>
<feature type="chain" id="PRO_5047386368" evidence="3">
    <location>
        <begin position="28"/>
        <end position="493"/>
    </location>
</feature>
<keyword evidence="6" id="KW-1185">Reference proteome</keyword>
<feature type="compositionally biased region" description="Low complexity" evidence="2">
    <location>
        <begin position="39"/>
        <end position="48"/>
    </location>
</feature>
<evidence type="ECO:0000256" key="3">
    <source>
        <dbReference type="SAM" id="SignalP"/>
    </source>
</evidence>
<sequence length="493" mass="50653">MRRILASSIGVTCAAALALPLAPPAAAAVRGAPAAAAGTNASAPAAEPGGVPGSTQSLPLNPLTRDRATGAVVFGLAPRTVRHFSMLGVVWDDADAELHGRVQVRTRAAGTGTWSGWRDVETHNADHAADPGSEERVSGRVRGATAPLWVGESDGVEVRVRASGAGTTATARGGDEDASGAEGSGGDVAGLPAGLRLELIDPGEGPAETGTSAPDAADEGAAAPPPAAEESRTATLTAAEKAVSRANAGLAPLGATEIPALNRARTEEELLALRRAESGTAGEAAELKQAKPYIGPRPAIKTRKGWGANESLRKGGFVYTKKVKVAFVHHTASGNNYKCSQAPALIRGFYRYHVVSLGWRDIGYNFLIDKCGRIYEGRAGGVAKPVMGAHTLGFNTNSTGIAVIGSYGSKKPSSSAVKAVSQLTAWKLGLHGMNPKGKTYLTSGGGNLYAKGKKVRLNVISGHRDGFNTSCPGGKLYGKLTSTRKTAARYQGR</sequence>
<dbReference type="CDD" id="cd06583">
    <property type="entry name" value="PGRP"/>
    <property type="match status" value="1"/>
</dbReference>
<dbReference type="Gene3D" id="3.40.80.10">
    <property type="entry name" value="Peptidoglycan recognition protein-like"/>
    <property type="match status" value="1"/>
</dbReference>
<dbReference type="EMBL" id="JAATEM010000007">
    <property type="protein sequence ID" value="NJP50010.1"/>
    <property type="molecule type" value="Genomic_DNA"/>
</dbReference>
<evidence type="ECO:0000256" key="2">
    <source>
        <dbReference type="SAM" id="MobiDB-lite"/>
    </source>
</evidence>
<dbReference type="InterPro" id="IPR002502">
    <property type="entry name" value="Amidase_domain"/>
</dbReference>
<dbReference type="Proteomes" id="UP000730591">
    <property type="component" value="Unassembled WGS sequence"/>
</dbReference>
<comment type="caution">
    <text evidence="5">The sequence shown here is derived from an EMBL/GenBank/DDBJ whole genome shotgun (WGS) entry which is preliminary data.</text>
</comment>
<evidence type="ECO:0000256" key="1">
    <source>
        <dbReference type="ARBA" id="ARBA00007553"/>
    </source>
</evidence>
<organism evidence="5 6">
    <name type="scientific">Streptomyces composti</name>
    <dbReference type="NCBI Taxonomy" id="2720025"/>
    <lineage>
        <taxon>Bacteria</taxon>
        <taxon>Bacillati</taxon>
        <taxon>Actinomycetota</taxon>
        <taxon>Actinomycetes</taxon>
        <taxon>Kitasatosporales</taxon>
        <taxon>Streptomycetaceae</taxon>
        <taxon>Streptomyces</taxon>
    </lineage>
</organism>
<feature type="compositionally biased region" description="Low complexity" evidence="2">
    <location>
        <begin position="213"/>
        <end position="222"/>
    </location>
</feature>
<dbReference type="Pfam" id="PF01510">
    <property type="entry name" value="Amidase_2"/>
    <property type="match status" value="1"/>
</dbReference>
<dbReference type="InterPro" id="IPR015510">
    <property type="entry name" value="PGRP"/>
</dbReference>
<feature type="signal peptide" evidence="3">
    <location>
        <begin position="1"/>
        <end position="27"/>
    </location>
</feature>